<dbReference type="InterPro" id="IPR025662">
    <property type="entry name" value="Sigma_54_int_dom_ATP-bd_1"/>
</dbReference>
<dbReference type="GO" id="GO:0005524">
    <property type="term" value="F:ATP binding"/>
    <property type="evidence" value="ECO:0007669"/>
    <property type="project" value="UniProtKB-KW"/>
</dbReference>
<organism evidence="8">
    <name type="scientific">Caldithrix abyssi</name>
    <dbReference type="NCBI Taxonomy" id="187145"/>
    <lineage>
        <taxon>Bacteria</taxon>
        <taxon>Pseudomonadati</taxon>
        <taxon>Calditrichota</taxon>
        <taxon>Calditrichia</taxon>
        <taxon>Calditrichales</taxon>
        <taxon>Calditrichaceae</taxon>
        <taxon>Caldithrix</taxon>
    </lineage>
</organism>
<dbReference type="GO" id="GO:0000160">
    <property type="term" value="P:phosphorelay signal transduction system"/>
    <property type="evidence" value="ECO:0007669"/>
    <property type="project" value="InterPro"/>
</dbReference>
<dbReference type="Pfam" id="PF00158">
    <property type="entry name" value="Sigma54_activat"/>
    <property type="match status" value="1"/>
</dbReference>
<dbReference type="Pfam" id="PF25601">
    <property type="entry name" value="AAA_lid_14"/>
    <property type="match status" value="1"/>
</dbReference>
<dbReference type="InterPro" id="IPR002197">
    <property type="entry name" value="HTH_Fis"/>
</dbReference>
<dbReference type="PROSITE" id="PS00676">
    <property type="entry name" value="SIGMA54_INTERACT_2"/>
    <property type="match status" value="1"/>
</dbReference>
<dbReference type="Pfam" id="PF00072">
    <property type="entry name" value="Response_reg"/>
    <property type="match status" value="1"/>
</dbReference>
<keyword evidence="1" id="KW-0547">Nucleotide-binding</keyword>
<evidence type="ECO:0000256" key="3">
    <source>
        <dbReference type="ARBA" id="ARBA00023015"/>
    </source>
</evidence>
<dbReference type="InterPro" id="IPR001789">
    <property type="entry name" value="Sig_transdc_resp-reg_receiver"/>
</dbReference>
<dbReference type="CDD" id="cd00009">
    <property type="entry name" value="AAA"/>
    <property type="match status" value="1"/>
</dbReference>
<dbReference type="Gene3D" id="1.10.10.60">
    <property type="entry name" value="Homeodomain-like"/>
    <property type="match status" value="1"/>
</dbReference>
<dbReference type="SUPFAM" id="SSF52540">
    <property type="entry name" value="P-loop containing nucleoside triphosphate hydrolases"/>
    <property type="match status" value="1"/>
</dbReference>
<gene>
    <name evidence="8" type="ORF">ENK44_12660</name>
</gene>
<dbReference type="InterPro" id="IPR025943">
    <property type="entry name" value="Sigma_54_int_dom_ATP-bd_2"/>
</dbReference>
<accession>A0A7V4WWG0</accession>
<comment type="caution">
    <text evidence="8">The sequence shown here is derived from an EMBL/GenBank/DDBJ whole genome shotgun (WGS) entry which is preliminary data.</text>
</comment>
<dbReference type="InterPro" id="IPR002078">
    <property type="entry name" value="Sigma_54_int"/>
</dbReference>
<dbReference type="Gene3D" id="3.40.50.2300">
    <property type="match status" value="1"/>
</dbReference>
<name>A0A7V4WWG0_CALAY</name>
<dbReference type="PROSITE" id="PS50045">
    <property type="entry name" value="SIGMA54_INTERACT_4"/>
    <property type="match status" value="1"/>
</dbReference>
<evidence type="ECO:0000256" key="2">
    <source>
        <dbReference type="ARBA" id="ARBA00022840"/>
    </source>
</evidence>
<dbReference type="SUPFAM" id="SSF46689">
    <property type="entry name" value="Homeodomain-like"/>
    <property type="match status" value="1"/>
</dbReference>
<protein>
    <submittedName>
        <fullName evidence="8">Sigma-54-dependent Fis family transcriptional regulator</fullName>
    </submittedName>
</protein>
<reference evidence="8" key="1">
    <citation type="journal article" date="2020" name="mSystems">
        <title>Genome- and Community-Level Interaction Insights into Carbon Utilization and Element Cycling Functions of Hydrothermarchaeota in Hydrothermal Sediment.</title>
        <authorList>
            <person name="Zhou Z."/>
            <person name="Liu Y."/>
            <person name="Xu W."/>
            <person name="Pan J."/>
            <person name="Luo Z.H."/>
            <person name="Li M."/>
        </authorList>
    </citation>
    <scope>NUCLEOTIDE SEQUENCE [LARGE SCALE GENOMIC DNA]</scope>
    <source>
        <strain evidence="8">HyVt-577</strain>
    </source>
</reference>
<sequence length="447" mass="50826">MGTRKMKTSPFNILIIDDEPNIVKTMRICLQDLGQNITGITDPRKAITALSETQFDLAFIDLKMNPLDGMEVLETVKRVSPRTTVVMITAHGTIDSAVEAIKKGAYDYLQKPFDFVELQLFTKKVLEYHHLKEEVRRLEKQLADVSPDSPIISQNPKMLEQIALAKRVADSDLSILLEGESGTGKELFAQLIHDESDRSNNPFIKINCAAIPDNLLESELFGHVKGAFSGAVKDRKGRFETAHGGTVFLDEIAEMSPALQAKLLRFLQHKEFEAVGDNVTRKVDVRIIAATNINLEEALKEGAFREDLFYRLNAVRIKLLPLRERPEDIPLLIHHFINRYAGEQKPEIEPQAMKALRAYRWNGNVRELRNVIERTLVLADEGLIRLRDLPEEIAASLQRPTTLPTLEEVEKQHIKKVLQFADDYRHAAEILAIDQATLWRKRKRFGI</sequence>
<feature type="domain" description="Sigma-54 factor interaction" evidence="6">
    <location>
        <begin position="151"/>
        <end position="377"/>
    </location>
</feature>
<keyword evidence="3" id="KW-0805">Transcription regulation</keyword>
<feature type="domain" description="Response regulatory" evidence="7">
    <location>
        <begin position="12"/>
        <end position="126"/>
    </location>
</feature>
<dbReference type="Proteomes" id="UP000885779">
    <property type="component" value="Unassembled WGS sequence"/>
</dbReference>
<dbReference type="PANTHER" id="PTHR32071:SF57">
    <property type="entry name" value="C4-DICARBOXYLATE TRANSPORT TRANSCRIPTIONAL REGULATORY PROTEIN DCTD"/>
    <property type="match status" value="1"/>
</dbReference>
<evidence type="ECO:0000256" key="4">
    <source>
        <dbReference type="ARBA" id="ARBA00023163"/>
    </source>
</evidence>
<dbReference type="InterPro" id="IPR058031">
    <property type="entry name" value="AAA_lid_NorR"/>
</dbReference>
<dbReference type="PROSITE" id="PS50110">
    <property type="entry name" value="RESPONSE_REGULATORY"/>
    <property type="match status" value="1"/>
</dbReference>
<dbReference type="GO" id="GO:0006355">
    <property type="term" value="P:regulation of DNA-templated transcription"/>
    <property type="evidence" value="ECO:0007669"/>
    <property type="project" value="InterPro"/>
</dbReference>
<dbReference type="SMART" id="SM00448">
    <property type="entry name" value="REC"/>
    <property type="match status" value="1"/>
</dbReference>
<dbReference type="Gene3D" id="3.40.50.300">
    <property type="entry name" value="P-loop containing nucleotide triphosphate hydrolases"/>
    <property type="match status" value="1"/>
</dbReference>
<dbReference type="GO" id="GO:0043565">
    <property type="term" value="F:sequence-specific DNA binding"/>
    <property type="evidence" value="ECO:0007669"/>
    <property type="project" value="InterPro"/>
</dbReference>
<proteinExistence type="predicted"/>
<evidence type="ECO:0000313" key="8">
    <source>
        <dbReference type="EMBL" id="HGY56552.1"/>
    </source>
</evidence>
<dbReference type="SUPFAM" id="SSF52172">
    <property type="entry name" value="CheY-like"/>
    <property type="match status" value="1"/>
</dbReference>
<keyword evidence="4" id="KW-0804">Transcription</keyword>
<dbReference type="InterPro" id="IPR009057">
    <property type="entry name" value="Homeodomain-like_sf"/>
</dbReference>
<evidence type="ECO:0000256" key="1">
    <source>
        <dbReference type="ARBA" id="ARBA00022741"/>
    </source>
</evidence>
<dbReference type="InterPro" id="IPR027417">
    <property type="entry name" value="P-loop_NTPase"/>
</dbReference>
<dbReference type="SMART" id="SM00382">
    <property type="entry name" value="AAA"/>
    <property type="match status" value="1"/>
</dbReference>
<keyword evidence="5" id="KW-0597">Phosphoprotein</keyword>
<keyword evidence="2" id="KW-0067">ATP-binding</keyword>
<dbReference type="EMBL" id="DRQG01000115">
    <property type="protein sequence ID" value="HGY56552.1"/>
    <property type="molecule type" value="Genomic_DNA"/>
</dbReference>
<dbReference type="PROSITE" id="PS00675">
    <property type="entry name" value="SIGMA54_INTERACT_1"/>
    <property type="match status" value="1"/>
</dbReference>
<dbReference type="FunFam" id="3.40.50.300:FF:000006">
    <property type="entry name" value="DNA-binding transcriptional regulator NtrC"/>
    <property type="match status" value="1"/>
</dbReference>
<dbReference type="InterPro" id="IPR011006">
    <property type="entry name" value="CheY-like_superfamily"/>
</dbReference>
<dbReference type="AlphaFoldDB" id="A0A7V4WWG0"/>
<evidence type="ECO:0000259" key="6">
    <source>
        <dbReference type="PROSITE" id="PS50045"/>
    </source>
</evidence>
<dbReference type="Pfam" id="PF02954">
    <property type="entry name" value="HTH_8"/>
    <property type="match status" value="1"/>
</dbReference>
<dbReference type="Gene3D" id="1.10.8.60">
    <property type="match status" value="1"/>
</dbReference>
<evidence type="ECO:0000259" key="7">
    <source>
        <dbReference type="PROSITE" id="PS50110"/>
    </source>
</evidence>
<evidence type="ECO:0000256" key="5">
    <source>
        <dbReference type="PROSITE-ProRule" id="PRU00169"/>
    </source>
</evidence>
<dbReference type="PANTHER" id="PTHR32071">
    <property type="entry name" value="TRANSCRIPTIONAL REGULATORY PROTEIN"/>
    <property type="match status" value="1"/>
</dbReference>
<dbReference type="InterPro" id="IPR003593">
    <property type="entry name" value="AAA+_ATPase"/>
</dbReference>
<feature type="modified residue" description="4-aspartylphosphate" evidence="5">
    <location>
        <position position="61"/>
    </location>
</feature>